<dbReference type="Gene3D" id="3.40.50.880">
    <property type="match status" value="1"/>
</dbReference>
<gene>
    <name evidence="5" type="ORF">KDAU_62970</name>
</gene>
<dbReference type="SMART" id="SM00342">
    <property type="entry name" value="HTH_ARAC"/>
    <property type="match status" value="1"/>
</dbReference>
<dbReference type="SUPFAM" id="SSF52317">
    <property type="entry name" value="Class I glutamine amidotransferase-like"/>
    <property type="match status" value="1"/>
</dbReference>
<dbReference type="PROSITE" id="PS01124">
    <property type="entry name" value="HTH_ARAC_FAMILY_2"/>
    <property type="match status" value="1"/>
</dbReference>
<organism evidence="5 6">
    <name type="scientific">Dictyobacter aurantiacus</name>
    <dbReference type="NCBI Taxonomy" id="1936993"/>
    <lineage>
        <taxon>Bacteria</taxon>
        <taxon>Bacillati</taxon>
        <taxon>Chloroflexota</taxon>
        <taxon>Ktedonobacteria</taxon>
        <taxon>Ktedonobacterales</taxon>
        <taxon>Dictyobacteraceae</taxon>
        <taxon>Dictyobacter</taxon>
    </lineage>
</organism>
<evidence type="ECO:0000256" key="3">
    <source>
        <dbReference type="SAM" id="MobiDB-lite"/>
    </source>
</evidence>
<dbReference type="Proteomes" id="UP000287224">
    <property type="component" value="Unassembled WGS sequence"/>
</dbReference>
<dbReference type="GO" id="GO:0043565">
    <property type="term" value="F:sequence-specific DNA binding"/>
    <property type="evidence" value="ECO:0007669"/>
    <property type="project" value="InterPro"/>
</dbReference>
<dbReference type="Pfam" id="PF01965">
    <property type="entry name" value="DJ-1_PfpI"/>
    <property type="match status" value="1"/>
</dbReference>
<comment type="caution">
    <text evidence="5">The sequence shown here is derived from an EMBL/GenBank/DDBJ whole genome shotgun (WGS) entry which is preliminary data.</text>
</comment>
<evidence type="ECO:0000313" key="5">
    <source>
        <dbReference type="EMBL" id="GCE08968.1"/>
    </source>
</evidence>
<evidence type="ECO:0000256" key="1">
    <source>
        <dbReference type="ARBA" id="ARBA00023015"/>
    </source>
</evidence>
<dbReference type="PANTHER" id="PTHR43130:SF3">
    <property type="entry name" value="HTH-TYPE TRANSCRIPTIONAL REGULATOR RV1931C"/>
    <property type="match status" value="1"/>
</dbReference>
<proteinExistence type="predicted"/>
<keyword evidence="2" id="KW-0804">Transcription</keyword>
<feature type="domain" description="HTH araC/xylS-type" evidence="4">
    <location>
        <begin position="239"/>
        <end position="337"/>
    </location>
</feature>
<evidence type="ECO:0000256" key="2">
    <source>
        <dbReference type="ARBA" id="ARBA00023163"/>
    </source>
</evidence>
<dbReference type="InterPro" id="IPR052158">
    <property type="entry name" value="INH-QAR"/>
</dbReference>
<feature type="region of interest" description="Disordered" evidence="3">
    <location>
        <begin position="1"/>
        <end position="20"/>
    </location>
</feature>
<reference evidence="6" key="1">
    <citation type="submission" date="2018-12" db="EMBL/GenBank/DDBJ databases">
        <title>Tengunoibacter tsumagoiensis gen. nov., sp. nov., Dictyobacter kobayashii sp. nov., D. alpinus sp. nov., and D. joshuensis sp. nov. and description of Dictyobacteraceae fam. nov. within the order Ktedonobacterales isolated from Tengu-no-mugimeshi.</title>
        <authorList>
            <person name="Wang C.M."/>
            <person name="Zheng Y."/>
            <person name="Sakai Y."/>
            <person name="Toyoda A."/>
            <person name="Minakuchi Y."/>
            <person name="Abe K."/>
            <person name="Yokota A."/>
            <person name="Yabe S."/>
        </authorList>
    </citation>
    <scope>NUCLEOTIDE SEQUENCE [LARGE SCALE GENOMIC DNA]</scope>
    <source>
        <strain evidence="6">S-27</strain>
    </source>
</reference>
<dbReference type="AlphaFoldDB" id="A0A401ZPY6"/>
<keyword evidence="1" id="KW-0805">Transcription regulation</keyword>
<dbReference type="Pfam" id="PF12833">
    <property type="entry name" value="HTH_18"/>
    <property type="match status" value="1"/>
</dbReference>
<name>A0A401ZPY6_9CHLR</name>
<dbReference type="InterPro" id="IPR009057">
    <property type="entry name" value="Homeodomain-like_sf"/>
</dbReference>
<dbReference type="RefSeq" id="WP_235845918.1">
    <property type="nucleotide sequence ID" value="NZ_BIFQ01000002.1"/>
</dbReference>
<dbReference type="PANTHER" id="PTHR43130">
    <property type="entry name" value="ARAC-FAMILY TRANSCRIPTIONAL REGULATOR"/>
    <property type="match status" value="1"/>
</dbReference>
<evidence type="ECO:0000259" key="4">
    <source>
        <dbReference type="PROSITE" id="PS01124"/>
    </source>
</evidence>
<sequence>MLPFCHEWNSSASGRKDKEHQKTAMHTVAVLIYDSVNPFELAVATEVFGFDRPELNVPWYRFLVCACEPRPIRSSAGFLLTTPYTLEQVEEANTIIIPGSRPGVVPVPETLLASLRKCYQRGARIITLCTATFILAAAGLLDGRCVTTHWAWAAELAARYPRVQVDPKRLYTDDGQILTSAGTAAAIDLSLHVVRQDYGAEVAAAVVRRMVVPPHRDGSQAQYIQTPLLSIREQHEPFGATLEWITANLQEDITVEQMAARAAMSPRTFARRFQATIGTTPYQWLLQQRIALAQRQLETTNKTIERIAACCGFKSAATFRLHFQRLLHVSPQRYRQSFHQAK</sequence>
<dbReference type="InterPro" id="IPR002818">
    <property type="entry name" value="DJ-1/PfpI"/>
</dbReference>
<dbReference type="InterPro" id="IPR018060">
    <property type="entry name" value="HTH_AraC"/>
</dbReference>
<accession>A0A401ZPY6</accession>
<dbReference type="Gene3D" id="1.10.10.60">
    <property type="entry name" value="Homeodomain-like"/>
    <property type="match status" value="1"/>
</dbReference>
<dbReference type="InterPro" id="IPR029062">
    <property type="entry name" value="Class_I_gatase-like"/>
</dbReference>
<dbReference type="GO" id="GO:0003700">
    <property type="term" value="F:DNA-binding transcription factor activity"/>
    <property type="evidence" value="ECO:0007669"/>
    <property type="project" value="InterPro"/>
</dbReference>
<dbReference type="CDD" id="cd03137">
    <property type="entry name" value="GATase1_AraC_1"/>
    <property type="match status" value="1"/>
</dbReference>
<evidence type="ECO:0000313" key="6">
    <source>
        <dbReference type="Proteomes" id="UP000287224"/>
    </source>
</evidence>
<dbReference type="SUPFAM" id="SSF46689">
    <property type="entry name" value="Homeodomain-like"/>
    <property type="match status" value="2"/>
</dbReference>
<keyword evidence="6" id="KW-1185">Reference proteome</keyword>
<dbReference type="EMBL" id="BIFQ01000002">
    <property type="protein sequence ID" value="GCE08968.1"/>
    <property type="molecule type" value="Genomic_DNA"/>
</dbReference>
<protein>
    <submittedName>
        <fullName evidence="5">AraC family transcriptional regulator</fullName>
    </submittedName>
</protein>